<dbReference type="SMART" id="SM00184">
    <property type="entry name" value="RING"/>
    <property type="match status" value="1"/>
</dbReference>
<evidence type="ECO:0000259" key="4">
    <source>
        <dbReference type="PROSITE" id="PS50089"/>
    </source>
</evidence>
<dbReference type="VEuPathDB" id="TriTrypDB:TCDM_06196"/>
<dbReference type="PROSITE" id="PS50271">
    <property type="entry name" value="ZF_UBP"/>
    <property type="match status" value="1"/>
</dbReference>
<feature type="domain" description="UBP-type" evidence="5">
    <location>
        <begin position="239"/>
        <end position="352"/>
    </location>
</feature>
<accession>A0A2V2UX66</accession>
<keyword evidence="1" id="KW-0479">Metal-binding</keyword>
<gene>
    <name evidence="6" type="ORF">C4B63_85g46</name>
</gene>
<feature type="domain" description="RING-type" evidence="4">
    <location>
        <begin position="224"/>
        <end position="265"/>
    </location>
</feature>
<feature type="region of interest" description="Disordered" evidence="3">
    <location>
        <begin position="60"/>
        <end position="80"/>
    </location>
</feature>
<dbReference type="PANTHER" id="PTHR24007:SF7">
    <property type="entry name" value="BRCA1-ASSOCIATED PROTEIN"/>
    <property type="match status" value="1"/>
</dbReference>
<dbReference type="CDD" id="cd16448">
    <property type="entry name" value="RING-H2"/>
    <property type="match status" value="1"/>
</dbReference>
<dbReference type="SMART" id="SM00290">
    <property type="entry name" value="ZnF_UBP"/>
    <property type="match status" value="1"/>
</dbReference>
<dbReference type="Pfam" id="PF13639">
    <property type="entry name" value="zf-RING_2"/>
    <property type="match status" value="1"/>
</dbReference>
<sequence>MSNVDVSVLVLFDKEKVAEVELFYERVKPTRWLLVRSIPIDVTLLQALQCLNLCVSVSSSTTRGGRGDGACGSSGPGSRSADGCIGVVRVGYTPEEEQNYCLLLQFDTARDAKRVKNKLLHANLTGSSPTSSEHVCGMAKVKSSYIEADAGYDGVGIEGKQHGGLEEENIDLEELCSVMHGGAASASTHLQGGCPGSMAWRNLEQQGGSHLEHSVLLTPMEDFCSICQEIASSKPFIVTLCKHVFHLSCFSKHLEDVGQSCPLCRFSMASLKSKCYTCGSCSDLWTCLVCGWVACGRGHRHDALHHFESTGHSCAMQNSTSRIWNYRAKDFLHHQLAIELGDEDDVKALKAAAEDAPTNSRFNKGETGVTASSYRRSRWWWDKEEEEAALDLNAEHVHEYYLGVMQQLMKEQSEYFEGRGETGVIKEGPGGVAPAVTTAEATSEPSTAMLRKLVTAEHRQRRRIFSEYMSGMRRAAIREKISFYRLVKLEAVRNENLHEELFLQSQVIQSLHTHIEQTRRRIDEASRRGMEQLALKRATLESLQEKLDLLLKSMD</sequence>
<evidence type="ECO:0000256" key="3">
    <source>
        <dbReference type="SAM" id="MobiDB-lite"/>
    </source>
</evidence>
<dbReference type="VEuPathDB" id="TriTrypDB:TcCLB.506593.40"/>
<feature type="coiled-coil region" evidence="2">
    <location>
        <begin position="508"/>
        <end position="553"/>
    </location>
</feature>
<reference evidence="6 7" key="1">
    <citation type="journal article" date="2018" name="Microb. Genom.">
        <title>Expanding an expanded genome: long-read sequencing of Trypanosoma cruzi.</title>
        <authorList>
            <person name="Berna L."/>
            <person name="Rodriguez M."/>
            <person name="Chiribao M.L."/>
            <person name="Parodi-Talice A."/>
            <person name="Pita S."/>
            <person name="Rijo G."/>
            <person name="Alvarez-Valin F."/>
            <person name="Robello C."/>
        </authorList>
    </citation>
    <scope>NUCLEOTIDE SEQUENCE [LARGE SCALE GENOMIC DNA]</scope>
    <source>
        <strain evidence="6 7">Dm28c</strain>
    </source>
</reference>
<dbReference type="GO" id="GO:0005737">
    <property type="term" value="C:cytoplasm"/>
    <property type="evidence" value="ECO:0007669"/>
    <property type="project" value="TreeGrafter"/>
</dbReference>
<dbReference type="InterPro" id="IPR001607">
    <property type="entry name" value="Znf_UBP"/>
</dbReference>
<keyword evidence="2" id="KW-0175">Coiled coil</keyword>
<name>A0A2V2UX66_TRYCR</name>
<dbReference type="Proteomes" id="UP000246121">
    <property type="component" value="Unassembled WGS sequence"/>
</dbReference>
<dbReference type="OrthoDB" id="273556at2759"/>
<dbReference type="GO" id="GO:0008270">
    <property type="term" value="F:zinc ion binding"/>
    <property type="evidence" value="ECO:0007669"/>
    <property type="project" value="UniProtKB-KW"/>
</dbReference>
<dbReference type="GO" id="GO:0016567">
    <property type="term" value="P:protein ubiquitination"/>
    <property type="evidence" value="ECO:0007669"/>
    <property type="project" value="TreeGrafter"/>
</dbReference>
<organism evidence="6 7">
    <name type="scientific">Trypanosoma cruzi</name>
    <dbReference type="NCBI Taxonomy" id="5693"/>
    <lineage>
        <taxon>Eukaryota</taxon>
        <taxon>Discoba</taxon>
        <taxon>Euglenozoa</taxon>
        <taxon>Kinetoplastea</taxon>
        <taxon>Metakinetoplastina</taxon>
        <taxon>Trypanosomatida</taxon>
        <taxon>Trypanosomatidae</taxon>
        <taxon>Trypanosoma</taxon>
        <taxon>Schizotrypanum</taxon>
    </lineage>
</organism>
<evidence type="ECO:0000256" key="1">
    <source>
        <dbReference type="PROSITE-ProRule" id="PRU00502"/>
    </source>
</evidence>
<dbReference type="VEuPathDB" id="TriTrypDB:TcG_03507"/>
<protein>
    <recommendedName>
        <fullName evidence="8">BRCA1-associated protein</fullName>
    </recommendedName>
</protein>
<proteinExistence type="predicted"/>
<keyword evidence="1" id="KW-0862">Zinc</keyword>
<evidence type="ECO:0000313" key="6">
    <source>
        <dbReference type="EMBL" id="PWU87762.1"/>
    </source>
</evidence>
<dbReference type="AlphaFoldDB" id="A0A2V2UX66"/>
<evidence type="ECO:0008006" key="8">
    <source>
        <dbReference type="Google" id="ProtNLM"/>
    </source>
</evidence>
<dbReference type="GO" id="GO:0061630">
    <property type="term" value="F:ubiquitin protein ligase activity"/>
    <property type="evidence" value="ECO:0007669"/>
    <property type="project" value="TreeGrafter"/>
</dbReference>
<dbReference type="InterPro" id="IPR013083">
    <property type="entry name" value="Znf_RING/FYVE/PHD"/>
</dbReference>
<dbReference type="Gene3D" id="3.30.40.10">
    <property type="entry name" value="Zinc/RING finger domain, C3HC4 (zinc finger)"/>
    <property type="match status" value="2"/>
</dbReference>
<dbReference type="VEuPathDB" id="TriTrypDB:ECC02_006639"/>
<evidence type="ECO:0000256" key="2">
    <source>
        <dbReference type="SAM" id="Coils"/>
    </source>
</evidence>
<dbReference type="VEuPathDB" id="TriTrypDB:C4B63_85g46"/>
<dbReference type="EMBL" id="PRFA01000085">
    <property type="protein sequence ID" value="PWU87762.1"/>
    <property type="molecule type" value="Genomic_DNA"/>
</dbReference>
<dbReference type="GO" id="GO:0007265">
    <property type="term" value="P:Ras protein signal transduction"/>
    <property type="evidence" value="ECO:0007669"/>
    <property type="project" value="TreeGrafter"/>
</dbReference>
<dbReference type="VEuPathDB" id="TriTrypDB:TcCLB.506829.50"/>
<dbReference type="PANTHER" id="PTHR24007">
    <property type="entry name" value="BRCA1-ASSOCIATED PROTEIN"/>
    <property type="match status" value="1"/>
</dbReference>
<dbReference type="InterPro" id="IPR001841">
    <property type="entry name" value="Znf_RING"/>
</dbReference>
<dbReference type="VEuPathDB" id="TriTrypDB:TCSYLVIO_003443"/>
<evidence type="ECO:0000313" key="7">
    <source>
        <dbReference type="Proteomes" id="UP000246121"/>
    </source>
</evidence>
<dbReference type="VEuPathDB" id="TriTrypDB:TcCL_NonESM02115"/>
<dbReference type="VEuPathDB" id="TriTrypDB:BCY84_11997"/>
<dbReference type="VEuPathDB" id="TriTrypDB:C3747_274g20"/>
<dbReference type="VEuPathDB" id="TriTrypDB:TcYC6_0084460"/>
<dbReference type="VEuPathDB" id="TriTrypDB:Tc_MARK_2154"/>
<dbReference type="Pfam" id="PF02148">
    <property type="entry name" value="zf-UBP"/>
    <property type="match status" value="1"/>
</dbReference>
<dbReference type="SUPFAM" id="SSF57850">
    <property type="entry name" value="RING/U-box"/>
    <property type="match status" value="1"/>
</dbReference>
<dbReference type="PROSITE" id="PS50089">
    <property type="entry name" value="ZF_RING_2"/>
    <property type="match status" value="1"/>
</dbReference>
<evidence type="ECO:0000259" key="5">
    <source>
        <dbReference type="PROSITE" id="PS50271"/>
    </source>
</evidence>
<keyword evidence="1" id="KW-0863">Zinc-finger</keyword>
<dbReference type="VEuPathDB" id="TriTrypDB:TcBrA4_0095420"/>
<comment type="caution">
    <text evidence="6">The sequence shown here is derived from an EMBL/GenBank/DDBJ whole genome shotgun (WGS) entry which is preliminary data.</text>
</comment>